<feature type="region of interest" description="Disordered" evidence="5">
    <location>
        <begin position="1478"/>
        <end position="1518"/>
    </location>
</feature>
<dbReference type="CDD" id="cd06564">
    <property type="entry name" value="GH20_DspB_LnbB-like"/>
    <property type="match status" value="1"/>
</dbReference>
<evidence type="ECO:0000256" key="1">
    <source>
        <dbReference type="ARBA" id="ARBA00006285"/>
    </source>
</evidence>
<evidence type="ECO:0000256" key="6">
    <source>
        <dbReference type="SAM" id="SignalP"/>
    </source>
</evidence>
<keyword evidence="3" id="KW-0326">Glycosidase</keyword>
<dbReference type="InterPro" id="IPR052764">
    <property type="entry name" value="GH20_Enzymes"/>
</dbReference>
<reference evidence="8" key="2">
    <citation type="submission" date="2021-04" db="EMBL/GenBank/DDBJ databases">
        <authorList>
            <person name="Gilroy R."/>
        </authorList>
    </citation>
    <scope>NUCLEOTIDE SEQUENCE</scope>
    <source>
        <strain evidence="8">ChiGjej1B1-13045</strain>
    </source>
</reference>
<evidence type="ECO:0000256" key="4">
    <source>
        <dbReference type="PIRSR" id="PIRSR625705-1"/>
    </source>
</evidence>
<dbReference type="SUPFAM" id="SSF49785">
    <property type="entry name" value="Galactose-binding domain-like"/>
    <property type="match status" value="2"/>
</dbReference>
<feature type="chain" id="PRO_5038910791" evidence="6">
    <location>
        <begin position="23"/>
        <end position="1560"/>
    </location>
</feature>
<evidence type="ECO:0000256" key="2">
    <source>
        <dbReference type="ARBA" id="ARBA00022801"/>
    </source>
</evidence>
<dbReference type="InterPro" id="IPR044060">
    <property type="entry name" value="Bacterial_rp_domain"/>
</dbReference>
<dbReference type="SUPFAM" id="SSF55545">
    <property type="entry name" value="beta-N-acetylhexosaminidase-like domain"/>
    <property type="match status" value="1"/>
</dbReference>
<organism evidence="8 9">
    <name type="scientific">Candidatus Mediterraneibacter stercorigallinarum</name>
    <dbReference type="NCBI Taxonomy" id="2838686"/>
    <lineage>
        <taxon>Bacteria</taxon>
        <taxon>Bacillati</taxon>
        <taxon>Bacillota</taxon>
        <taxon>Clostridia</taxon>
        <taxon>Lachnospirales</taxon>
        <taxon>Lachnospiraceae</taxon>
        <taxon>Mediterraneibacter</taxon>
    </lineage>
</organism>
<dbReference type="PROSITE" id="PS50022">
    <property type="entry name" value="FA58C_3"/>
    <property type="match status" value="1"/>
</dbReference>
<dbReference type="Gene3D" id="3.30.379.10">
    <property type="entry name" value="Chitobiase/beta-hexosaminidase domain 2-like"/>
    <property type="match status" value="1"/>
</dbReference>
<dbReference type="Pfam" id="PF02838">
    <property type="entry name" value="Glyco_hydro_20b"/>
    <property type="match status" value="1"/>
</dbReference>
<gene>
    <name evidence="8" type="ORF">H9817_02265</name>
</gene>
<feature type="domain" description="F5/8 type C" evidence="7">
    <location>
        <begin position="14"/>
        <end position="177"/>
    </location>
</feature>
<name>A0A9D2D913_9FIRM</name>
<dbReference type="EMBL" id="DXCD01000063">
    <property type="protein sequence ID" value="HIZ12740.1"/>
    <property type="molecule type" value="Genomic_DNA"/>
</dbReference>
<keyword evidence="2" id="KW-0378">Hydrolase</keyword>
<dbReference type="Gene3D" id="2.60.120.260">
    <property type="entry name" value="Galactose-binding domain-like"/>
    <property type="match status" value="3"/>
</dbReference>
<dbReference type="GO" id="GO:0004563">
    <property type="term" value="F:beta-N-acetylhexosaminidase activity"/>
    <property type="evidence" value="ECO:0007669"/>
    <property type="project" value="InterPro"/>
</dbReference>
<dbReference type="SUPFAM" id="SSF51445">
    <property type="entry name" value="(Trans)glycosidases"/>
    <property type="match status" value="1"/>
</dbReference>
<protein>
    <submittedName>
        <fullName evidence="8">Discoidin domain-containing protein</fullName>
    </submittedName>
</protein>
<feature type="compositionally biased region" description="Basic and acidic residues" evidence="5">
    <location>
        <begin position="1498"/>
        <end position="1513"/>
    </location>
</feature>
<sequence length="1560" mass="172451">MNQKKVISVLMAGIMSANLGLADMNIVRAADEAPNLALGTEVTASDAESVNPAENAVDGDASTHWATNQSKMNDQWIELDLKVPTEVHQVKILWERHTEEKKNYQNIKKWKVEVLQEDNTWVTAAEDADSAYSDTESVIEPDTPVTASKIRVTVVEADNRGNYWANIGISEIEVYGEAQDVEAAENQNHMSGEGVAVTASSEEAGTLTADKVKDGKTGRQDRWACKEYTYEGEWLKTVFPKVTKVQEIDFTLFERDVEPIPSNIKGFDIEYRDLNGAVQTVHVDNVQADGRKGYQTDLTYVFENPVYMSEFTVKNFDVAVENPGNGGYNNVSISEIEVYSNDRTSEPEQPTLESVTASVKGQTVEADVTALELPSVPEGFSIESNGADFEQIIGEAGEDGTLPVVHPLTDKTVKVSFNITEEATGETQDTGDLDFVVKGTMTQEDGKNAKPVIIPEIQEWYSDSEAGLSTDSLDKVVYSDDALEAVVDEFVSDYEDFTGITLEKVRGAARSGAICFVREAPDSLLGEEGYTMDIQSDRIIVKSESVTGNMYGMQTILQMYKQNPESFAIGQMRDYPRFRTRGFMLDVARKPVSLEMMKQVTRTMRYYKMNDFQAHLNDNYIWLEDYGILENEDEGFQAYEAFRLESDLKNENGETPTAKDYSISKEEFKQFIQEERELGMNIVPEIDVPAHAVSFTKVWPELKIENQVSSGHSLIDHFDLTKPEAVAKIKEIFDDYTGDGTFDSETTVHVGADEFLYNAKSYREFVNDIVPYVKKTNTVRMWGGLTRIKDDPLTQISSEAIENVEINLWSRDWADGLEMYEMGYNLINTIDDYGYMVPSGSLTRANSYGDLLNVSRIFSSFEPNLVRTASGYEYIPSGDDQMLGAAFALWSDNIDKRASGLSESDLYWRFFDAMPFYAEKTWAATGKEKGSADALSELAQQLGTGPNTNPYYQEDKTGEDYAEYDFEDGLKDVSENGRDLESGKNADAADNALVLGGGESYVTTPIEQLGNGNQLSFDITMDQPAEPGDILFEEDAPYGTHDIRIMEDGKLGFTRELYNYYFDYELPIGKTVNITIKTDQQRTELYVDGVFTDTAEGKFIHNGIVKKENITNATFALPLERIGSKTDAISAELDNIVISSRKSEADIYNKASWTGTANTETVNAGEKEGEIEKAFDNNLQTHWHSDWTSGTDKVESADGTQGTIDEATAEITFDKGYEISQISFTPRQDAESGYVTEASLYIKTEDGSWKEVAKDQIFAADKTKKTFCFEPQTVYGFKFVATQSSDGWVTVSEFDIANETEEEWIITSVEQIPDLTVDQGTALETIVSQLPDTVEVTYGDGEKTEVAVEWDGSAYDGNVPGEYSITGMLRLSEDQGIVNPDQLTATVKVVVKETAVPETEYTVTVRVKDGQEAMGTAAADRPDGIYEEGAEAAVTARAEEGYVFAGWTDAEGNTVSTENPYIFNVTGDTVLTAEFEKAQEENPGEEPGENPGQNTGEKPSDAAEKKPDKEEIQGGKAVQTGDAAFPAAWASAAVIAAAAAVLAGKKRGRPGKASEKHGLF</sequence>
<evidence type="ECO:0000256" key="5">
    <source>
        <dbReference type="SAM" id="MobiDB-lite"/>
    </source>
</evidence>
<dbReference type="InterPro" id="IPR000421">
    <property type="entry name" value="FA58C"/>
</dbReference>
<evidence type="ECO:0000259" key="7">
    <source>
        <dbReference type="PROSITE" id="PS50022"/>
    </source>
</evidence>
<feature type="signal peptide" evidence="6">
    <location>
        <begin position="1"/>
        <end position="22"/>
    </location>
</feature>
<feature type="active site" description="Proton donor" evidence="4">
    <location>
        <position position="754"/>
    </location>
</feature>
<dbReference type="InterPro" id="IPR011081">
    <property type="entry name" value="Big_4"/>
</dbReference>
<evidence type="ECO:0000313" key="9">
    <source>
        <dbReference type="Proteomes" id="UP000824017"/>
    </source>
</evidence>
<dbReference type="InterPro" id="IPR017853">
    <property type="entry name" value="GH"/>
</dbReference>
<dbReference type="NCBIfam" id="TIGR02543">
    <property type="entry name" value="List_Bact_rpt"/>
    <property type="match status" value="1"/>
</dbReference>
<dbReference type="PANTHER" id="PTHR43678:SF1">
    <property type="entry name" value="BETA-N-ACETYLHEXOSAMINIDASE"/>
    <property type="match status" value="1"/>
</dbReference>
<dbReference type="Gene3D" id="3.20.20.80">
    <property type="entry name" value="Glycosidases"/>
    <property type="match status" value="1"/>
</dbReference>
<accession>A0A9D2D913</accession>
<dbReference type="InterPro" id="IPR008979">
    <property type="entry name" value="Galactose-bd-like_sf"/>
</dbReference>
<dbReference type="PANTHER" id="PTHR43678">
    <property type="entry name" value="PUTATIVE (AFU_ORTHOLOGUE AFUA_2G00640)-RELATED"/>
    <property type="match status" value="1"/>
</dbReference>
<dbReference type="InterPro" id="IPR013378">
    <property type="entry name" value="InlB-like_B-rpt"/>
</dbReference>
<dbReference type="InterPro" id="IPR025705">
    <property type="entry name" value="Beta_hexosaminidase_sua/sub"/>
</dbReference>
<keyword evidence="6" id="KW-0732">Signal</keyword>
<comment type="caution">
    <text evidence="8">The sequence shown here is derived from an EMBL/GenBank/DDBJ whole genome shotgun (WGS) entry which is preliminary data.</text>
</comment>
<dbReference type="PRINTS" id="PR00738">
    <property type="entry name" value="GLHYDRLASE20"/>
</dbReference>
<comment type="similarity">
    <text evidence="1">Belongs to the glycosyl hydrolase 20 family.</text>
</comment>
<reference evidence="8" key="1">
    <citation type="journal article" date="2021" name="PeerJ">
        <title>Extensive microbial diversity within the chicken gut microbiome revealed by metagenomics and culture.</title>
        <authorList>
            <person name="Gilroy R."/>
            <person name="Ravi A."/>
            <person name="Getino M."/>
            <person name="Pursley I."/>
            <person name="Horton D.L."/>
            <person name="Alikhan N.F."/>
            <person name="Baker D."/>
            <person name="Gharbi K."/>
            <person name="Hall N."/>
            <person name="Watson M."/>
            <person name="Adriaenssens E.M."/>
            <person name="Foster-Nyarko E."/>
            <person name="Jarju S."/>
            <person name="Secka A."/>
            <person name="Antonio M."/>
            <person name="Oren A."/>
            <person name="Chaudhuri R.R."/>
            <person name="La Ragione R."/>
            <person name="Hildebrand F."/>
            <person name="Pallen M.J."/>
        </authorList>
    </citation>
    <scope>NUCLEOTIDE SEQUENCE</scope>
    <source>
        <strain evidence="8">ChiGjej1B1-13045</strain>
    </source>
</reference>
<dbReference type="InterPro" id="IPR015882">
    <property type="entry name" value="HEX_bac_N"/>
</dbReference>
<dbReference type="InterPro" id="IPR029018">
    <property type="entry name" value="Hex-like_dom2"/>
</dbReference>
<dbReference type="Proteomes" id="UP000824017">
    <property type="component" value="Unassembled WGS sequence"/>
</dbReference>
<dbReference type="Pfam" id="PF00728">
    <property type="entry name" value="Glyco_hydro_20"/>
    <property type="match status" value="1"/>
</dbReference>
<dbReference type="GO" id="GO:0005975">
    <property type="term" value="P:carbohydrate metabolic process"/>
    <property type="evidence" value="ECO:0007669"/>
    <property type="project" value="InterPro"/>
</dbReference>
<dbReference type="Pfam" id="PF18998">
    <property type="entry name" value="Flg_new_2"/>
    <property type="match status" value="1"/>
</dbReference>
<dbReference type="Pfam" id="PF00754">
    <property type="entry name" value="F5_F8_type_C"/>
    <property type="match status" value="2"/>
</dbReference>
<proteinExistence type="inferred from homology"/>
<evidence type="ECO:0000256" key="3">
    <source>
        <dbReference type="ARBA" id="ARBA00023295"/>
    </source>
</evidence>
<evidence type="ECO:0000313" key="8">
    <source>
        <dbReference type="EMBL" id="HIZ12740.1"/>
    </source>
</evidence>
<dbReference type="Pfam" id="PF07532">
    <property type="entry name" value="Big_4"/>
    <property type="match status" value="1"/>
</dbReference>
<dbReference type="InterPro" id="IPR015883">
    <property type="entry name" value="Glyco_hydro_20_cat"/>
</dbReference>